<dbReference type="PANTHER" id="PTHR44688:SF16">
    <property type="entry name" value="DNA-BINDING TRANSCRIPTIONAL ACTIVATOR DEVR_DOSR"/>
    <property type="match status" value="1"/>
</dbReference>
<evidence type="ECO:0000259" key="4">
    <source>
        <dbReference type="PROSITE" id="PS50043"/>
    </source>
</evidence>
<name>A0A1G7P3F8_9BACT</name>
<dbReference type="CDD" id="cd06170">
    <property type="entry name" value="LuxR_C_like"/>
    <property type="match status" value="1"/>
</dbReference>
<dbReference type="Pfam" id="PF00196">
    <property type="entry name" value="GerE"/>
    <property type="match status" value="1"/>
</dbReference>
<dbReference type="PANTHER" id="PTHR44688">
    <property type="entry name" value="DNA-BINDING TRANSCRIPTIONAL ACTIVATOR DEVR_DOSR"/>
    <property type="match status" value="1"/>
</dbReference>
<dbReference type="Gene3D" id="3.30.450.20">
    <property type="entry name" value="PAS domain"/>
    <property type="match status" value="1"/>
</dbReference>
<dbReference type="GO" id="GO:0006355">
    <property type="term" value="P:regulation of DNA-templated transcription"/>
    <property type="evidence" value="ECO:0007669"/>
    <property type="project" value="InterPro"/>
</dbReference>
<dbReference type="AlphaFoldDB" id="A0A1G7P3F8"/>
<keyword evidence="3" id="KW-0804">Transcription</keyword>
<evidence type="ECO:0000256" key="1">
    <source>
        <dbReference type="ARBA" id="ARBA00023015"/>
    </source>
</evidence>
<dbReference type="InterPro" id="IPR000792">
    <property type="entry name" value="Tscrpt_reg_LuxR_C"/>
</dbReference>
<dbReference type="OrthoDB" id="1727128at2"/>
<evidence type="ECO:0000256" key="3">
    <source>
        <dbReference type="ARBA" id="ARBA00023163"/>
    </source>
</evidence>
<dbReference type="SMART" id="SM00421">
    <property type="entry name" value="HTH_LUXR"/>
    <property type="match status" value="1"/>
</dbReference>
<evidence type="ECO:0000313" key="6">
    <source>
        <dbReference type="Proteomes" id="UP000198748"/>
    </source>
</evidence>
<reference evidence="6" key="1">
    <citation type="submission" date="2016-10" db="EMBL/GenBank/DDBJ databases">
        <authorList>
            <person name="Varghese N."/>
            <person name="Submissions S."/>
        </authorList>
    </citation>
    <scope>NUCLEOTIDE SEQUENCE [LARGE SCALE GENOMIC DNA]</scope>
    <source>
        <strain evidence="6">DSM 25329</strain>
    </source>
</reference>
<feature type="domain" description="HTH luxR-type" evidence="4">
    <location>
        <begin position="200"/>
        <end position="265"/>
    </location>
</feature>
<dbReference type="Proteomes" id="UP000198748">
    <property type="component" value="Unassembled WGS sequence"/>
</dbReference>
<dbReference type="PROSITE" id="PS00622">
    <property type="entry name" value="HTH_LUXR_1"/>
    <property type="match status" value="1"/>
</dbReference>
<evidence type="ECO:0000313" key="5">
    <source>
        <dbReference type="EMBL" id="SDF80761.1"/>
    </source>
</evidence>
<dbReference type="SUPFAM" id="SSF46894">
    <property type="entry name" value="C-terminal effector domain of the bipartite response regulators"/>
    <property type="match status" value="1"/>
</dbReference>
<dbReference type="STRING" id="659014.SAMN04487996_112245"/>
<gene>
    <name evidence="5" type="ORF">SAMN04487996_112245</name>
</gene>
<organism evidence="5 6">
    <name type="scientific">Dyadobacter soli</name>
    <dbReference type="NCBI Taxonomy" id="659014"/>
    <lineage>
        <taxon>Bacteria</taxon>
        <taxon>Pseudomonadati</taxon>
        <taxon>Bacteroidota</taxon>
        <taxon>Cytophagia</taxon>
        <taxon>Cytophagales</taxon>
        <taxon>Spirosomataceae</taxon>
        <taxon>Dyadobacter</taxon>
    </lineage>
</organism>
<evidence type="ECO:0000256" key="2">
    <source>
        <dbReference type="ARBA" id="ARBA00023125"/>
    </source>
</evidence>
<dbReference type="PRINTS" id="PR00038">
    <property type="entry name" value="HTHLUXR"/>
</dbReference>
<dbReference type="Gene3D" id="1.10.10.10">
    <property type="entry name" value="Winged helix-like DNA-binding domain superfamily/Winged helix DNA-binding domain"/>
    <property type="match status" value="1"/>
</dbReference>
<dbReference type="GO" id="GO:0003677">
    <property type="term" value="F:DNA binding"/>
    <property type="evidence" value="ECO:0007669"/>
    <property type="project" value="UniProtKB-KW"/>
</dbReference>
<keyword evidence="1" id="KW-0805">Transcription regulation</keyword>
<dbReference type="EMBL" id="FNAN01000012">
    <property type="protein sequence ID" value="SDF80761.1"/>
    <property type="molecule type" value="Genomic_DNA"/>
</dbReference>
<sequence length="268" mass="30282">MRGNTDLSLQNTPGKSARIAPDYLQLLNRYYDFDGFEPDRLDKQLALIRAMAQLSSSGVTVYDLQKQTHVYVSSNFYKLYGYDFGTMDSCIPNEVFDEKIHPDDREPLARNGYEAMKYLMTQPPHTRKQFKLVTEYRIIPDAQSIIRVTEQHQVLELDAAGNIWLSLAVIEISPNQSLTEVRAQAINFHTGELIKLENNVITGGIKLTSREKEILTMIGTGKLSKEISALLDISVHTVNTHRQRILEKLQADNSIEALKSAKTIGLIA</sequence>
<dbReference type="InterPro" id="IPR036388">
    <property type="entry name" value="WH-like_DNA-bd_sf"/>
</dbReference>
<accession>A0A1G7P3F8</accession>
<dbReference type="RefSeq" id="WP_090154281.1">
    <property type="nucleotide sequence ID" value="NZ_FNAN01000012.1"/>
</dbReference>
<keyword evidence="6" id="KW-1185">Reference proteome</keyword>
<proteinExistence type="predicted"/>
<keyword evidence="2" id="KW-0238">DNA-binding</keyword>
<dbReference type="PROSITE" id="PS50043">
    <property type="entry name" value="HTH_LUXR_2"/>
    <property type="match status" value="1"/>
</dbReference>
<protein>
    <submittedName>
        <fullName evidence="5">Regulatory protein, luxR family</fullName>
    </submittedName>
</protein>
<dbReference type="InterPro" id="IPR016032">
    <property type="entry name" value="Sig_transdc_resp-reg_C-effctor"/>
</dbReference>